<dbReference type="Pfam" id="PF00106">
    <property type="entry name" value="adh_short"/>
    <property type="match status" value="1"/>
</dbReference>
<evidence type="ECO:0000256" key="2">
    <source>
        <dbReference type="ARBA" id="ARBA00023002"/>
    </source>
</evidence>
<dbReference type="InterPro" id="IPR046347">
    <property type="entry name" value="bZIP_sf"/>
</dbReference>
<proteinExistence type="inferred from homology"/>
<keyword evidence="3" id="KW-0175">Coiled coil</keyword>
<dbReference type="AlphaFoldDB" id="A0A9Q8Z0R3"/>
<comment type="similarity">
    <text evidence="1">Belongs to the short-chain dehydrogenases/reductases (SDR) family.</text>
</comment>
<dbReference type="PANTHER" id="PTHR43180:SF10">
    <property type="entry name" value="NAD(P)-BINDING PROTEIN"/>
    <property type="match status" value="1"/>
</dbReference>
<protein>
    <recommendedName>
        <fullName evidence="8">BZIP domain-containing protein</fullName>
    </recommendedName>
</protein>
<dbReference type="Gene3D" id="3.40.50.720">
    <property type="entry name" value="NAD(P)-binding Rossmann-like Domain"/>
    <property type="match status" value="1"/>
</dbReference>
<evidence type="ECO:0000256" key="1">
    <source>
        <dbReference type="ARBA" id="ARBA00006484"/>
    </source>
</evidence>
<evidence type="ECO:0000256" key="4">
    <source>
        <dbReference type="SAM" id="MobiDB-lite"/>
    </source>
</evidence>
<dbReference type="InterPro" id="IPR002347">
    <property type="entry name" value="SDR_fam"/>
</dbReference>
<evidence type="ECO:0000313" key="7">
    <source>
        <dbReference type="Proteomes" id="UP001056012"/>
    </source>
</evidence>
<keyword evidence="5" id="KW-0472">Membrane</keyword>
<dbReference type="GO" id="GO:0016491">
    <property type="term" value="F:oxidoreductase activity"/>
    <property type="evidence" value="ECO:0007669"/>
    <property type="project" value="UniProtKB-KW"/>
</dbReference>
<keyword evidence="7" id="KW-1185">Reference proteome</keyword>
<keyword evidence="5" id="KW-1133">Transmembrane helix</keyword>
<evidence type="ECO:0000256" key="5">
    <source>
        <dbReference type="SAM" id="Phobius"/>
    </source>
</evidence>
<organism evidence="6 7">
    <name type="scientific">Curvularia clavata</name>
    <dbReference type="NCBI Taxonomy" id="95742"/>
    <lineage>
        <taxon>Eukaryota</taxon>
        <taxon>Fungi</taxon>
        <taxon>Dikarya</taxon>
        <taxon>Ascomycota</taxon>
        <taxon>Pezizomycotina</taxon>
        <taxon>Dothideomycetes</taxon>
        <taxon>Pleosporomycetidae</taxon>
        <taxon>Pleosporales</taxon>
        <taxon>Pleosporineae</taxon>
        <taxon>Pleosporaceae</taxon>
        <taxon>Curvularia</taxon>
    </lineage>
</organism>
<feature type="region of interest" description="Disordered" evidence="4">
    <location>
        <begin position="345"/>
        <end position="364"/>
    </location>
</feature>
<dbReference type="GO" id="GO:0003700">
    <property type="term" value="F:DNA-binding transcription factor activity"/>
    <property type="evidence" value="ECO:0007669"/>
    <property type="project" value="InterPro"/>
</dbReference>
<feature type="coiled-coil region" evidence="3">
    <location>
        <begin position="403"/>
        <end position="430"/>
    </location>
</feature>
<dbReference type="Gene3D" id="1.20.5.170">
    <property type="match status" value="1"/>
</dbReference>
<dbReference type="EMBL" id="CP089274">
    <property type="protein sequence ID" value="USP73577.1"/>
    <property type="molecule type" value="Genomic_DNA"/>
</dbReference>
<dbReference type="Proteomes" id="UP001056012">
    <property type="component" value="Chromosome 1"/>
</dbReference>
<sequence>MASFEINDSDLTGFQGKVALITGGSSGIGLATVELLVSLGALVTDVRNWSELTKLFKAAKEKHGKIDYVFANAGIGPRADYLSLQVDQNGDPIEPNQDTIDINLDSVVKTVTLAAHYLKTQAEGGSIVIMGSSTGLHPVRAVDYSTAKAGVLGFGRSFARLVEVAGLPIRVNTLAPSWTATQVLPDLKNLLAAVSHDCQSAAVVARAVAYLMADKSRHGELIFASNGKYTEIEKTILAPAYASIKGDDLSDDAVLAKAYGIYLSHYLAEDIFPDASTWDYSFIGGFNFSIAMLIAPGVTILVRRIGIHPTMTLGLTLQSTGFIAASFATRIWHFSSTFTINTMPSPPPLVPHPRSRSKTKLSTNKTADLERIRNNQRRCRARQKAYISNLESKIRDLEGASVESRTQKKLEELVEENASLKRLLQSLGLRDEFLDKYHAAMRMVPNVSLPSGDCGRAKQRLDGLTATEAVQIPHMASNVDHTAGAFPDTLILEQDSLDLSQTDASLPWDLIDFSAASTSVSESAEANFHIQQLGDLAQDAFSTKESGNVENTSDTTTLCSWAFSLVLKSNRKGYSVADLDLKLRVGYRCGATPNSVSAQIDSYMAWGDTKALIVWRSEITLSPHVYEDSNLAAQYTLGIVSTSSTRLDMPRRLTDSTNP</sequence>
<evidence type="ECO:0008006" key="8">
    <source>
        <dbReference type="Google" id="ProtNLM"/>
    </source>
</evidence>
<dbReference type="OrthoDB" id="37659at2759"/>
<dbReference type="InterPro" id="IPR036291">
    <property type="entry name" value="NAD(P)-bd_dom_sf"/>
</dbReference>
<keyword evidence="2" id="KW-0560">Oxidoreductase</keyword>
<evidence type="ECO:0000313" key="6">
    <source>
        <dbReference type="EMBL" id="USP73577.1"/>
    </source>
</evidence>
<dbReference type="PANTHER" id="PTHR43180">
    <property type="entry name" value="3-OXOACYL-(ACYL-CARRIER-PROTEIN) REDUCTASE (AFU_ORTHOLOGUE AFUA_6G11210)"/>
    <property type="match status" value="1"/>
</dbReference>
<gene>
    <name evidence="6" type="ORF">yc1106_00851</name>
</gene>
<feature type="transmembrane region" description="Helical" evidence="5">
    <location>
        <begin position="280"/>
        <end position="301"/>
    </location>
</feature>
<name>A0A9Q8Z0R3_CURCL</name>
<evidence type="ECO:0000256" key="3">
    <source>
        <dbReference type="SAM" id="Coils"/>
    </source>
</evidence>
<keyword evidence="5" id="KW-0812">Transmembrane</keyword>
<accession>A0A9Q8Z0R3</accession>
<dbReference type="VEuPathDB" id="FungiDB:yc1106_00851"/>
<dbReference type="CDD" id="cd14688">
    <property type="entry name" value="bZIP_YAP"/>
    <property type="match status" value="1"/>
</dbReference>
<dbReference type="SUPFAM" id="SSF51735">
    <property type="entry name" value="NAD(P)-binding Rossmann-fold domains"/>
    <property type="match status" value="1"/>
</dbReference>
<reference evidence="6" key="1">
    <citation type="submission" date="2021-12" db="EMBL/GenBank/DDBJ databases">
        <title>Curvularia clavata genome.</title>
        <authorList>
            <person name="Cao Y."/>
        </authorList>
    </citation>
    <scope>NUCLEOTIDE SEQUENCE</scope>
    <source>
        <strain evidence="6">Yc1106</strain>
    </source>
</reference>
<dbReference type="PRINTS" id="PR00081">
    <property type="entry name" value="GDHRDH"/>
</dbReference>
<dbReference type="SUPFAM" id="SSF57959">
    <property type="entry name" value="Leucine zipper domain"/>
    <property type="match status" value="1"/>
</dbReference>